<dbReference type="PANTHER" id="PTHR36925:SF1">
    <property type="entry name" value="COBALT-PRECORRIN-6A REDUCTASE"/>
    <property type="match status" value="1"/>
</dbReference>
<dbReference type="UniPathway" id="UPA00148"/>
<dbReference type="RefSeq" id="WP_172504905.1">
    <property type="nucleotide sequence ID" value="NZ_OENE01000004.1"/>
</dbReference>
<dbReference type="InterPro" id="IPR003723">
    <property type="entry name" value="Precorrin-6x_reduct"/>
</dbReference>
<dbReference type="Pfam" id="PF02571">
    <property type="entry name" value="CbiJ"/>
    <property type="match status" value="1"/>
</dbReference>
<evidence type="ECO:0000256" key="1">
    <source>
        <dbReference type="ARBA" id="ARBA00004953"/>
    </source>
</evidence>
<evidence type="ECO:0000313" key="4">
    <source>
        <dbReference type="EMBL" id="SOS58444.1"/>
    </source>
</evidence>
<evidence type="ECO:0000256" key="2">
    <source>
        <dbReference type="ARBA" id="ARBA00022573"/>
    </source>
</evidence>
<dbReference type="PROSITE" id="PS51014">
    <property type="entry name" value="COBK_CBIJ"/>
    <property type="match status" value="1"/>
</dbReference>
<keyword evidence="3" id="KW-0560">Oxidoreductase</keyword>
<evidence type="ECO:0000313" key="5">
    <source>
        <dbReference type="Proteomes" id="UP000490060"/>
    </source>
</evidence>
<gene>
    <name evidence="4" type="ORF">TNO010_120250</name>
</gene>
<organism evidence="4 5">
    <name type="scientific">Tenacibaculum finnmarkense genomovar ulcerans</name>
    <dbReference type="NCBI Taxonomy" id="2781388"/>
    <lineage>
        <taxon>Bacteria</taxon>
        <taxon>Pseudomonadati</taxon>
        <taxon>Bacteroidota</taxon>
        <taxon>Flavobacteriia</taxon>
        <taxon>Flavobacteriales</taxon>
        <taxon>Flavobacteriaceae</taxon>
        <taxon>Tenacibaculum</taxon>
        <taxon>Tenacibaculum finnmarkense</taxon>
    </lineage>
</organism>
<accession>A0A2I2LFU7</accession>
<evidence type="ECO:0008006" key="6">
    <source>
        <dbReference type="Google" id="ProtNLM"/>
    </source>
</evidence>
<dbReference type="PANTHER" id="PTHR36925">
    <property type="entry name" value="COBALT-PRECORRIN-6A REDUCTASE"/>
    <property type="match status" value="1"/>
</dbReference>
<proteinExistence type="predicted"/>
<dbReference type="AlphaFoldDB" id="A0A2I2LFU7"/>
<name>A0A2I2LFU7_9FLAO</name>
<dbReference type="GO" id="GO:0016994">
    <property type="term" value="F:precorrin-6A reductase activity"/>
    <property type="evidence" value="ECO:0007669"/>
    <property type="project" value="InterPro"/>
</dbReference>
<evidence type="ECO:0000256" key="3">
    <source>
        <dbReference type="ARBA" id="ARBA00023002"/>
    </source>
</evidence>
<sequence length="256" mass="28899">MILVFGGTTEGKKVATLLQEKLMPFVYSTKTNISFDETEIASYRYGALTENDLENYLIENNISIIINASHPFAEILHKTIAKVAENLQIPVIRFGRELLSKTINQSVFYVNNYTDALNLLSSEKTVLALTGVQSIKILKPWWLKNTTYFRILNRPASLAIASESNFPENQLILEFPSSDLDKEISIINQKNIDIILTKETGNSGFLNTKIEAALKTDTQIIIIKQPKIPKYFKMVFNENELISELSTSSTLKDSNI</sequence>
<comment type="pathway">
    <text evidence="1">Cofactor biosynthesis; adenosylcobalamin biosynthesis.</text>
</comment>
<reference evidence="4 5" key="1">
    <citation type="submission" date="2017-11" db="EMBL/GenBank/DDBJ databases">
        <authorList>
            <person name="Duchaud E."/>
        </authorList>
    </citation>
    <scope>NUCLEOTIDE SEQUENCE [LARGE SCALE GENOMIC DNA]</scope>
    <source>
        <strain evidence="4 5">TNO010</strain>
    </source>
</reference>
<dbReference type="EMBL" id="OENE01000004">
    <property type="protein sequence ID" value="SOS58444.1"/>
    <property type="molecule type" value="Genomic_DNA"/>
</dbReference>
<keyword evidence="2" id="KW-0169">Cobalamin biosynthesis</keyword>
<dbReference type="Proteomes" id="UP000490060">
    <property type="component" value="Unassembled WGS sequence"/>
</dbReference>
<dbReference type="GO" id="GO:0009236">
    <property type="term" value="P:cobalamin biosynthetic process"/>
    <property type="evidence" value="ECO:0007669"/>
    <property type="project" value="UniProtKB-UniPathway"/>
</dbReference>
<protein>
    <recommendedName>
        <fullName evidence="6">Precorrin-6A reductase</fullName>
    </recommendedName>
</protein>